<feature type="chain" id="PRO_5003532164" description="Exo-alpha-sialidase" evidence="2">
    <location>
        <begin position="33"/>
        <end position="793"/>
    </location>
</feature>
<gene>
    <name evidence="3" type="ORF">PAI11_27700</name>
</gene>
<comment type="caution">
    <text evidence="3">The sequence shown here is derived from an EMBL/GenBank/DDBJ whole genome shotgun (WGS) entry which is preliminary data.</text>
</comment>
<accession>H0E7G8</accession>
<evidence type="ECO:0008006" key="5">
    <source>
        <dbReference type="Google" id="ProtNLM"/>
    </source>
</evidence>
<evidence type="ECO:0000256" key="1">
    <source>
        <dbReference type="SAM" id="MobiDB-lite"/>
    </source>
</evidence>
<dbReference type="Gene3D" id="2.120.10.10">
    <property type="match status" value="1"/>
</dbReference>
<evidence type="ECO:0000313" key="4">
    <source>
        <dbReference type="Proteomes" id="UP000005143"/>
    </source>
</evidence>
<dbReference type="CDD" id="cd15482">
    <property type="entry name" value="Sialidase_non-viral"/>
    <property type="match status" value="1"/>
</dbReference>
<organism evidence="3 4">
    <name type="scientific">Patulibacter medicamentivorans</name>
    <dbReference type="NCBI Taxonomy" id="1097667"/>
    <lineage>
        <taxon>Bacteria</taxon>
        <taxon>Bacillati</taxon>
        <taxon>Actinomycetota</taxon>
        <taxon>Thermoleophilia</taxon>
        <taxon>Solirubrobacterales</taxon>
        <taxon>Patulibacteraceae</taxon>
        <taxon>Patulibacter</taxon>
    </lineage>
</organism>
<name>H0E7G8_9ACTN</name>
<keyword evidence="4" id="KW-1185">Reference proteome</keyword>
<feature type="region of interest" description="Disordered" evidence="1">
    <location>
        <begin position="191"/>
        <end position="217"/>
    </location>
</feature>
<evidence type="ECO:0000313" key="3">
    <source>
        <dbReference type="EMBL" id="EHN10388.1"/>
    </source>
</evidence>
<protein>
    <recommendedName>
        <fullName evidence="5">Exo-alpha-sialidase</fullName>
    </recommendedName>
</protein>
<dbReference type="AlphaFoldDB" id="H0E7G8"/>
<feature type="signal peptide" evidence="2">
    <location>
        <begin position="1"/>
        <end position="32"/>
    </location>
</feature>
<dbReference type="InterPro" id="IPR015943">
    <property type="entry name" value="WD40/YVTN_repeat-like_dom_sf"/>
</dbReference>
<dbReference type="InterPro" id="IPR036278">
    <property type="entry name" value="Sialidase_sf"/>
</dbReference>
<dbReference type="PATRIC" id="fig|1097667.3.peg.2750"/>
<reference evidence="3 4" key="1">
    <citation type="journal article" date="2013" name="Biodegradation">
        <title>Quantitative proteomic analysis of ibuprofen-degrading Patulibacter sp. strain I11.</title>
        <authorList>
            <person name="Almeida B."/>
            <person name="Kjeldal H."/>
            <person name="Lolas I."/>
            <person name="Knudsen A.D."/>
            <person name="Carvalho G."/>
            <person name="Nielsen K.L."/>
            <person name="Barreto Crespo M.T."/>
            <person name="Stensballe A."/>
            <person name="Nielsen J.L."/>
        </authorList>
    </citation>
    <scope>NUCLEOTIDE SEQUENCE [LARGE SCALE GENOMIC DNA]</scope>
    <source>
        <strain evidence="3 4">I11</strain>
    </source>
</reference>
<dbReference type="Gene3D" id="2.130.10.10">
    <property type="entry name" value="YVTN repeat-like/Quinoprotein amine dehydrogenase"/>
    <property type="match status" value="1"/>
</dbReference>
<dbReference type="SUPFAM" id="SSF50939">
    <property type="entry name" value="Sialidases"/>
    <property type="match status" value="2"/>
</dbReference>
<sequence>MVTPSTRRVVRSRAAAAVAVIAAIGWCGVAAADEVETTWRGWTALGRPAVASAGSDRGQALAARGDRVLFGNGPSFAATDGNRTVVGQAPISGLSGFPGPPPRPVILPSGRLVLTGRCQVATSDDLGAHWTAASIPAAACPAGNTAPAFVDDRHGIIVTGSAQVGYGIVIPRATQTGPGVVATEDGGRTWSTVRLPENAPASRAVPRTSDPGPPGPQPRVVPQWVAAPGDGAYVRAVLVREGESAFGVSTVLIERSVDGGRTWTAAQLPVKSAASFPDDGAVTPPEGGPGDSLLFAVDGTLVVADADLANARRVTTPGSAPRAVCDAQRRCLVGYDDPTRAGERIAATFDGTAFGSPRPGLPLQAVAAGDGTVVGLRTSGSGTTVRSRDLGGSYDDLPLIDDGEWLRAPPPQLARRVGERIDLTLDGVDWRSISHPPSASPLVAVHLAPGGAIGLAEDGRVWRQHDGRWTSWDASALEPSAVATSGAAELVAGFAGLLRRTRAGTRRVVQVAEDGTVRIGGRRVAWVPAAAEWSLAARGPLVLAWTRVGDEGRRMPDLGGLLRSTDGGRTFRRIASARSTDALQIVDARTVYRTDRSGLYVSHDGGRRFRLRNRLDLLADGVDEGGLAFSTPRSGVVGRSVTRDGGRSLTPVPFVPGGERLLGAHGAAVLESGPFQVPMAARHLLDTAVRPRMTLRLRSRSRWGRGVVAAEVSGTLSDAPAGTVVDLVAAPTRSGIRRHQAIDTLVTDERGRFSGSVQLRTERDRLLQAWFPGVVEGDRTVLGARSRWLAVPR</sequence>
<evidence type="ECO:0000256" key="2">
    <source>
        <dbReference type="SAM" id="SignalP"/>
    </source>
</evidence>
<proteinExistence type="predicted"/>
<keyword evidence="2" id="KW-0732">Signal</keyword>
<dbReference type="Proteomes" id="UP000005143">
    <property type="component" value="Unassembled WGS sequence"/>
</dbReference>
<dbReference type="EMBL" id="AGUD01000224">
    <property type="protein sequence ID" value="EHN10388.1"/>
    <property type="molecule type" value="Genomic_DNA"/>
</dbReference>